<dbReference type="AlphaFoldDB" id="A0A9Q3JYL0"/>
<proteinExistence type="predicted"/>
<dbReference type="Proteomes" id="UP000765509">
    <property type="component" value="Unassembled WGS sequence"/>
</dbReference>
<evidence type="ECO:0000313" key="1">
    <source>
        <dbReference type="EMBL" id="MBW0570107.1"/>
    </source>
</evidence>
<name>A0A9Q3JYL0_9BASI</name>
<reference evidence="1" key="1">
    <citation type="submission" date="2021-03" db="EMBL/GenBank/DDBJ databases">
        <title>Draft genome sequence of rust myrtle Austropuccinia psidii MF-1, a brazilian biotype.</title>
        <authorList>
            <person name="Quecine M.C."/>
            <person name="Pachon D.M.R."/>
            <person name="Bonatelli M.L."/>
            <person name="Correr F.H."/>
            <person name="Franceschini L.M."/>
            <person name="Leite T.F."/>
            <person name="Margarido G.R.A."/>
            <person name="Almeida C.A."/>
            <person name="Ferrarezi J.A."/>
            <person name="Labate C.A."/>
        </authorList>
    </citation>
    <scope>NUCLEOTIDE SEQUENCE</scope>
    <source>
        <strain evidence="1">MF-1</strain>
    </source>
</reference>
<sequence>MYICKDGKHNIKNTTHKAENCWAKHSELCLPPLIHYKRKTSDAETHQTGMEAPLTNDRTPPTNSLNLVINCGTTHSCLTTGVFLPISLKVTKASLQAIF</sequence>
<keyword evidence="2" id="KW-1185">Reference proteome</keyword>
<gene>
    <name evidence="1" type="ORF">O181_109822</name>
</gene>
<protein>
    <submittedName>
        <fullName evidence="1">Uncharacterized protein</fullName>
    </submittedName>
</protein>
<evidence type="ECO:0000313" key="2">
    <source>
        <dbReference type="Proteomes" id="UP000765509"/>
    </source>
</evidence>
<accession>A0A9Q3JYL0</accession>
<dbReference type="EMBL" id="AVOT02085638">
    <property type="protein sequence ID" value="MBW0570107.1"/>
    <property type="molecule type" value="Genomic_DNA"/>
</dbReference>
<organism evidence="1 2">
    <name type="scientific">Austropuccinia psidii MF-1</name>
    <dbReference type="NCBI Taxonomy" id="1389203"/>
    <lineage>
        <taxon>Eukaryota</taxon>
        <taxon>Fungi</taxon>
        <taxon>Dikarya</taxon>
        <taxon>Basidiomycota</taxon>
        <taxon>Pucciniomycotina</taxon>
        <taxon>Pucciniomycetes</taxon>
        <taxon>Pucciniales</taxon>
        <taxon>Sphaerophragmiaceae</taxon>
        <taxon>Austropuccinia</taxon>
    </lineage>
</organism>
<comment type="caution">
    <text evidence="1">The sequence shown here is derived from an EMBL/GenBank/DDBJ whole genome shotgun (WGS) entry which is preliminary data.</text>
</comment>